<dbReference type="Pfam" id="PF17261">
    <property type="entry name" value="DUF5327"/>
    <property type="match status" value="1"/>
</dbReference>
<dbReference type="RefSeq" id="WP_146949715.1">
    <property type="nucleotide sequence ID" value="NZ_VOQF01000009.1"/>
</dbReference>
<proteinExistence type="predicted"/>
<feature type="compositionally biased region" description="Basic and acidic residues" evidence="1">
    <location>
        <begin position="84"/>
        <end position="95"/>
    </location>
</feature>
<comment type="caution">
    <text evidence="2">The sequence shown here is derived from an EMBL/GenBank/DDBJ whole genome shotgun (WGS) entry which is preliminary data.</text>
</comment>
<evidence type="ECO:0000313" key="3">
    <source>
        <dbReference type="Proteomes" id="UP000321363"/>
    </source>
</evidence>
<dbReference type="InterPro" id="IPR035218">
    <property type="entry name" value="DUF5327"/>
</dbReference>
<dbReference type="AlphaFoldDB" id="A0A5C6VWS8"/>
<accession>A0A5C6VWS8</accession>
<evidence type="ECO:0000256" key="1">
    <source>
        <dbReference type="SAM" id="MobiDB-lite"/>
    </source>
</evidence>
<evidence type="ECO:0000313" key="2">
    <source>
        <dbReference type="EMBL" id="TXC89450.1"/>
    </source>
</evidence>
<reference evidence="2 3" key="1">
    <citation type="journal article" date="2005" name="Int. J. Syst. Evol. Microbiol.">
        <title>Bacillus litoralis sp. nov., isolated from a tidal flat of the Yellow Sea in Korea.</title>
        <authorList>
            <person name="Yoon J.H."/>
            <person name="Oh T.K."/>
        </authorList>
    </citation>
    <scope>NUCLEOTIDE SEQUENCE [LARGE SCALE GENOMIC DNA]</scope>
    <source>
        <strain evidence="2 3">SW-211</strain>
    </source>
</reference>
<protein>
    <recommendedName>
        <fullName evidence="4">YwdI family protein</fullName>
    </recommendedName>
</protein>
<dbReference type="Proteomes" id="UP000321363">
    <property type="component" value="Unassembled WGS sequence"/>
</dbReference>
<sequence>MNIHVSKIIAKMQDEIEKAKTSTSEHHIKEHILIIQSLCDLIVENKTQAQSVISSSKIVSPNSSQINPTELQKMMGNIPTVTKQKSESSSYKEEGANGDSLFDF</sequence>
<dbReference type="EMBL" id="VOQF01000009">
    <property type="protein sequence ID" value="TXC89450.1"/>
    <property type="molecule type" value="Genomic_DNA"/>
</dbReference>
<name>A0A5C6VWS8_9BACI</name>
<dbReference type="OrthoDB" id="2361717at2"/>
<keyword evidence="3" id="KW-1185">Reference proteome</keyword>
<gene>
    <name evidence="2" type="ORF">FS935_16330</name>
</gene>
<organism evidence="2 3">
    <name type="scientific">Metabacillus litoralis</name>
    <dbReference type="NCBI Taxonomy" id="152268"/>
    <lineage>
        <taxon>Bacteria</taxon>
        <taxon>Bacillati</taxon>
        <taxon>Bacillota</taxon>
        <taxon>Bacilli</taxon>
        <taxon>Bacillales</taxon>
        <taxon>Bacillaceae</taxon>
        <taxon>Metabacillus</taxon>
    </lineage>
</organism>
<evidence type="ECO:0008006" key="4">
    <source>
        <dbReference type="Google" id="ProtNLM"/>
    </source>
</evidence>
<feature type="region of interest" description="Disordered" evidence="1">
    <location>
        <begin position="80"/>
        <end position="104"/>
    </location>
</feature>